<name>A0A1H9DBL3_9RHOB</name>
<feature type="transmembrane region" description="Helical" evidence="2">
    <location>
        <begin position="217"/>
        <end position="235"/>
    </location>
</feature>
<proteinExistence type="predicted"/>
<dbReference type="RefSeq" id="WP_090269191.1">
    <property type="nucleotide sequence ID" value="NZ_FOEP01000004.1"/>
</dbReference>
<keyword evidence="2" id="KW-0472">Membrane</keyword>
<dbReference type="STRING" id="657014.SAMN04488092_10492"/>
<evidence type="ECO:0000256" key="2">
    <source>
        <dbReference type="SAM" id="Phobius"/>
    </source>
</evidence>
<evidence type="ECO:0000256" key="1">
    <source>
        <dbReference type="SAM" id="MobiDB-lite"/>
    </source>
</evidence>
<dbReference type="InterPro" id="IPR011723">
    <property type="entry name" value="Znf/thioredoxin_put"/>
</dbReference>
<feature type="domain" description="Zinc finger/thioredoxin putative" evidence="3">
    <location>
        <begin position="1"/>
        <end position="36"/>
    </location>
</feature>
<evidence type="ECO:0000313" key="5">
    <source>
        <dbReference type="Proteomes" id="UP000198634"/>
    </source>
</evidence>
<evidence type="ECO:0000259" key="3">
    <source>
        <dbReference type="Pfam" id="PF13717"/>
    </source>
</evidence>
<dbReference type="Proteomes" id="UP000198634">
    <property type="component" value="Unassembled WGS sequence"/>
</dbReference>
<dbReference type="AlphaFoldDB" id="A0A1H9DBL3"/>
<keyword evidence="2" id="KW-1133">Transmembrane helix</keyword>
<accession>A0A1H9DBL3</accession>
<feature type="region of interest" description="Disordered" evidence="1">
    <location>
        <begin position="182"/>
        <end position="206"/>
    </location>
</feature>
<dbReference type="OrthoDB" id="7159357at2"/>
<feature type="compositionally biased region" description="Low complexity" evidence="1">
    <location>
        <begin position="148"/>
        <end position="158"/>
    </location>
</feature>
<feature type="region of interest" description="Disordered" evidence="1">
    <location>
        <begin position="64"/>
        <end position="85"/>
    </location>
</feature>
<dbReference type="EMBL" id="FOEP01000004">
    <property type="protein sequence ID" value="SEQ10875.1"/>
    <property type="molecule type" value="Genomic_DNA"/>
</dbReference>
<reference evidence="4 5" key="1">
    <citation type="submission" date="2016-10" db="EMBL/GenBank/DDBJ databases">
        <authorList>
            <person name="de Groot N.N."/>
        </authorList>
    </citation>
    <scope>NUCLEOTIDE SEQUENCE [LARGE SCALE GENOMIC DNA]</scope>
    <source>
        <strain evidence="4 5">DSM 22007</strain>
    </source>
</reference>
<dbReference type="Pfam" id="PF13717">
    <property type="entry name" value="Zn_ribbon_4"/>
    <property type="match status" value="1"/>
</dbReference>
<dbReference type="NCBIfam" id="TIGR02098">
    <property type="entry name" value="MJ0042_CXXC"/>
    <property type="match status" value="1"/>
</dbReference>
<evidence type="ECO:0000313" key="4">
    <source>
        <dbReference type="EMBL" id="SEQ10875.1"/>
    </source>
</evidence>
<feature type="region of interest" description="Disordered" evidence="1">
    <location>
        <begin position="139"/>
        <end position="158"/>
    </location>
</feature>
<keyword evidence="2" id="KW-0812">Transmembrane</keyword>
<sequence length="290" mass="31298">MRLICPNCGAQYEVPDGVIPQAGRDVQCSSCGNTWFQHHPDNDPDLAEELGQGTDQVYWDDDEELETAPAPEAAPEPQPEPDRRKLDPSIADVLREEAELEARARAADIGSGLESQPDLGLQEPVESESDRRVLEARQRMAQMRGHAEAPSAPDAAAAIAASQIPTSRRDMLPDIDEINSSLRATSGRRPTEADDHAVPKAPAAKRERKSVGGFRRGFSLALLLAAFLCCLYVFAGEITAQVPALKTPLATYVEQIDIGRGWLDNQMRALLAKLDSFASDAAGSTDQGGS</sequence>
<gene>
    <name evidence="4" type="ORF">SAMN04488092_10492</name>
</gene>
<feature type="region of interest" description="Disordered" evidence="1">
    <location>
        <begin position="108"/>
        <end position="131"/>
    </location>
</feature>
<feature type="compositionally biased region" description="Basic and acidic residues" evidence="1">
    <location>
        <begin position="189"/>
        <end position="198"/>
    </location>
</feature>
<keyword evidence="5" id="KW-1185">Reference proteome</keyword>
<protein>
    <submittedName>
        <fullName evidence="4">MJ0042 family finger-like domain-containing protein</fullName>
    </submittedName>
</protein>
<organism evidence="4 5">
    <name type="scientific">Thalassovita taeanensis</name>
    <dbReference type="NCBI Taxonomy" id="657014"/>
    <lineage>
        <taxon>Bacteria</taxon>
        <taxon>Pseudomonadati</taxon>
        <taxon>Pseudomonadota</taxon>
        <taxon>Alphaproteobacteria</taxon>
        <taxon>Rhodobacterales</taxon>
        <taxon>Roseobacteraceae</taxon>
        <taxon>Thalassovita</taxon>
    </lineage>
</organism>